<feature type="coiled-coil region" evidence="1">
    <location>
        <begin position="166"/>
        <end position="197"/>
    </location>
</feature>
<evidence type="ECO:0000313" key="3">
    <source>
        <dbReference type="Proteomes" id="UP000664904"/>
    </source>
</evidence>
<name>A0A975DLS2_9GAMM</name>
<keyword evidence="3" id="KW-1185">Reference proteome</keyword>
<protein>
    <submittedName>
        <fullName evidence="2">Uncharacterized protein</fullName>
    </submittedName>
</protein>
<evidence type="ECO:0000313" key="2">
    <source>
        <dbReference type="EMBL" id="QTH73567.1"/>
    </source>
</evidence>
<reference evidence="2" key="1">
    <citation type="submission" date="2021-03" db="EMBL/GenBank/DDBJ databases">
        <title>Complete Genome of Pseudoalteromonas xiamenensis STKMTI.2, a new potential marine bacterium producing anti-Vibrio compounds.</title>
        <authorList>
            <person name="Handayani D.P."/>
            <person name="Isnansetyo A."/>
            <person name="Istiqomah I."/>
            <person name="Jumina J."/>
        </authorList>
    </citation>
    <scope>NUCLEOTIDE SEQUENCE</scope>
    <source>
        <strain evidence="2">STKMTI.2</strain>
        <plasmid evidence="2">unnamed5</plasmid>
    </source>
</reference>
<proteinExistence type="predicted"/>
<dbReference type="Proteomes" id="UP000664904">
    <property type="component" value="Plasmid unnamed5"/>
</dbReference>
<keyword evidence="2" id="KW-0614">Plasmid</keyword>
<dbReference type="RefSeq" id="WP_208845179.1">
    <property type="nucleotide sequence ID" value="NZ_CP072135.1"/>
</dbReference>
<gene>
    <name evidence="2" type="ORF">J5O05_18965</name>
</gene>
<accession>A0A975DLS2</accession>
<dbReference type="KEGG" id="pxi:J5O05_18965"/>
<keyword evidence="1" id="KW-0175">Coiled coil</keyword>
<dbReference type="EMBL" id="CP072135">
    <property type="protein sequence ID" value="QTH73567.1"/>
    <property type="molecule type" value="Genomic_DNA"/>
</dbReference>
<geneLocation type="plasmid" evidence="2 3">
    <name>unnamed5</name>
</geneLocation>
<sequence length="198" mass="22478">MKLLWWEKTVEYYFIQKYVDLRTFVAPLDGNHEKAGDAIFANASKWVLIEFKRDIDSVKDEEAKFTNFKAAKAELEPFGSHHFLIYGEPKSGNKDIDLVTQEYFSGFKVDIDLALSSGISKDSFIKYINAFVSHKKNSESGAGSFGLVAGVSQDATVTKCMSLLEFAEAVKLEQKLQQKIKQEQEKAKQQVQATRMRM</sequence>
<evidence type="ECO:0000256" key="1">
    <source>
        <dbReference type="SAM" id="Coils"/>
    </source>
</evidence>
<organism evidence="2 3">
    <name type="scientific">Pseudoalteromonas xiamenensis</name>
    <dbReference type="NCBI Taxonomy" id="882626"/>
    <lineage>
        <taxon>Bacteria</taxon>
        <taxon>Pseudomonadati</taxon>
        <taxon>Pseudomonadota</taxon>
        <taxon>Gammaproteobacteria</taxon>
        <taxon>Alteromonadales</taxon>
        <taxon>Pseudoalteromonadaceae</taxon>
        <taxon>Pseudoalteromonas</taxon>
    </lineage>
</organism>
<dbReference type="AlphaFoldDB" id="A0A975DLS2"/>